<protein>
    <recommendedName>
        <fullName evidence="4">UPAR/Ly6 domain-containing protein</fullName>
    </recommendedName>
</protein>
<dbReference type="EMBL" id="OX395128">
    <property type="protein sequence ID" value="CAI5771088.1"/>
    <property type="molecule type" value="Genomic_DNA"/>
</dbReference>
<proteinExistence type="predicted"/>
<keyword evidence="1" id="KW-0732">Signal</keyword>
<name>A0AA35K5X7_9SAUR</name>
<evidence type="ECO:0000256" key="1">
    <source>
        <dbReference type="SAM" id="SignalP"/>
    </source>
</evidence>
<feature type="signal peptide" evidence="1">
    <location>
        <begin position="1"/>
        <end position="21"/>
    </location>
</feature>
<gene>
    <name evidence="2" type="ORF">PODLI_1B038161</name>
</gene>
<keyword evidence="3" id="KW-1185">Reference proteome</keyword>
<feature type="chain" id="PRO_5041359695" description="UPAR/Ly6 domain-containing protein" evidence="1">
    <location>
        <begin position="22"/>
        <end position="112"/>
    </location>
</feature>
<dbReference type="AlphaFoldDB" id="A0AA35K5X7"/>
<accession>A0AA35K5X7</accession>
<sequence>MAPKNQILLLAISAFLLLTSGDPLLCRDCTVTEEGCIGVEGSDRICIADPELESCNIVNAYEEGELIWTYVGCGPKEACDTKLQVTKHIHVEYKCCEESKPSIGLDFCNDRL</sequence>
<evidence type="ECO:0008006" key="4">
    <source>
        <dbReference type="Google" id="ProtNLM"/>
    </source>
</evidence>
<reference evidence="2" key="1">
    <citation type="submission" date="2022-12" db="EMBL/GenBank/DDBJ databases">
        <authorList>
            <person name="Alioto T."/>
            <person name="Alioto T."/>
            <person name="Gomez Garrido J."/>
        </authorList>
    </citation>
    <scope>NUCLEOTIDE SEQUENCE</scope>
</reference>
<evidence type="ECO:0000313" key="2">
    <source>
        <dbReference type="EMBL" id="CAI5771088.1"/>
    </source>
</evidence>
<evidence type="ECO:0000313" key="3">
    <source>
        <dbReference type="Proteomes" id="UP001178461"/>
    </source>
</evidence>
<dbReference type="Proteomes" id="UP001178461">
    <property type="component" value="Chromosome 3"/>
</dbReference>
<organism evidence="2 3">
    <name type="scientific">Podarcis lilfordi</name>
    <name type="common">Lilford's wall lizard</name>
    <dbReference type="NCBI Taxonomy" id="74358"/>
    <lineage>
        <taxon>Eukaryota</taxon>
        <taxon>Metazoa</taxon>
        <taxon>Chordata</taxon>
        <taxon>Craniata</taxon>
        <taxon>Vertebrata</taxon>
        <taxon>Euteleostomi</taxon>
        <taxon>Lepidosauria</taxon>
        <taxon>Squamata</taxon>
        <taxon>Bifurcata</taxon>
        <taxon>Unidentata</taxon>
        <taxon>Episquamata</taxon>
        <taxon>Laterata</taxon>
        <taxon>Lacertibaenia</taxon>
        <taxon>Lacertidae</taxon>
        <taxon>Podarcis</taxon>
    </lineage>
</organism>